<dbReference type="Pfam" id="PF01684">
    <property type="entry name" value="ET"/>
    <property type="match status" value="26"/>
</dbReference>
<dbReference type="InterPro" id="IPR002603">
    <property type="entry name" value="ET_repeat"/>
</dbReference>
<keyword evidence="1" id="KW-0732">Signal</keyword>
<organism evidence="2 3">
    <name type="scientific">Necator americanus</name>
    <name type="common">Human hookworm</name>
    <dbReference type="NCBI Taxonomy" id="51031"/>
    <lineage>
        <taxon>Eukaryota</taxon>
        <taxon>Metazoa</taxon>
        <taxon>Ecdysozoa</taxon>
        <taxon>Nematoda</taxon>
        <taxon>Chromadorea</taxon>
        <taxon>Rhabditida</taxon>
        <taxon>Rhabditina</taxon>
        <taxon>Rhabditomorpha</taxon>
        <taxon>Strongyloidea</taxon>
        <taxon>Ancylostomatidae</taxon>
        <taxon>Bunostominae</taxon>
        <taxon>Necator</taxon>
    </lineage>
</organism>
<proteinExistence type="predicted"/>
<evidence type="ECO:0000313" key="2">
    <source>
        <dbReference type="EMBL" id="KAK6753666.1"/>
    </source>
</evidence>
<evidence type="ECO:0008006" key="4">
    <source>
        <dbReference type="Google" id="ProtNLM"/>
    </source>
</evidence>
<gene>
    <name evidence="2" type="primary">Necator_chrV.g17735</name>
    <name evidence="2" type="ORF">RB195_012945</name>
</gene>
<dbReference type="EMBL" id="JAVFWL010000005">
    <property type="protein sequence ID" value="KAK6753666.1"/>
    <property type="molecule type" value="Genomic_DNA"/>
</dbReference>
<keyword evidence="3" id="KW-1185">Reference proteome</keyword>
<evidence type="ECO:0000313" key="3">
    <source>
        <dbReference type="Proteomes" id="UP001303046"/>
    </source>
</evidence>
<comment type="caution">
    <text evidence="2">The sequence shown here is derived from an EMBL/GenBank/DDBJ whole genome shotgun (WGS) entry which is preliminary data.</text>
</comment>
<accession>A0ABR1DT99</accession>
<reference evidence="2 3" key="1">
    <citation type="submission" date="2023-08" db="EMBL/GenBank/DDBJ databases">
        <title>A Necator americanus chromosomal reference genome.</title>
        <authorList>
            <person name="Ilik V."/>
            <person name="Petrzelkova K.J."/>
            <person name="Pardy F."/>
            <person name="Fuh T."/>
            <person name="Niatou-Singa F.S."/>
            <person name="Gouil Q."/>
            <person name="Baker L."/>
            <person name="Ritchie M.E."/>
            <person name="Jex A.R."/>
            <person name="Gazzola D."/>
            <person name="Li H."/>
            <person name="Toshio Fujiwara R."/>
            <person name="Zhan B."/>
            <person name="Aroian R.V."/>
            <person name="Pafco B."/>
            <person name="Schwarz E.M."/>
        </authorList>
    </citation>
    <scope>NUCLEOTIDE SEQUENCE [LARGE SCALE GENOMIC DNA]</scope>
    <source>
        <strain evidence="2 3">Aroian</strain>
        <tissue evidence="2">Whole animal</tissue>
    </source>
</reference>
<feature type="chain" id="PRO_5047089108" description="ET module" evidence="1">
    <location>
        <begin position="16"/>
        <end position="2518"/>
    </location>
</feature>
<protein>
    <recommendedName>
        <fullName evidence="4">ET module</fullName>
    </recommendedName>
</protein>
<evidence type="ECO:0000256" key="1">
    <source>
        <dbReference type="SAM" id="SignalP"/>
    </source>
</evidence>
<dbReference type="Proteomes" id="UP001303046">
    <property type="component" value="Unassembled WGS sequence"/>
</dbReference>
<sequence length="2518" mass="262672">MRLGLCLALVAVCFGLDRDVGYLMTRDIQEAANGQLRCFVGIVTPYNNTSIGTEVFCNGLCGSVSTTAGGYNFTSYNCFPTSFCSAAGLNETCTTVFTDRDLTGCCCGTDNCNVAGKNINTTIPIAPPVEPIACYSGVSINGVTQAGSDWIACQGDCISITINTTLNSNPMVGSIYACDPTSVCSALNIVNRCHDIEPGIVRGCCCTTDACINPTMNPPKEPRGPLACYVGLYSKAANISVGQEVFCDGQCASLSSTVAGGDIVVFECAPKEACQALTLYNDCATVTADRDITGCCCDNVNNCNAANYSLGQPRPRYEGDFPVACFSGIRVNGRFITPPKWAACLGDCASVMINTTMAMGPMSAEIFTCDPASVCNQLGMVNNCTTVEPGVSGCCCSYDACLDPTRYPNKYPGNPLKCYIGFKSTYNGGISVGSEAYCNGMCGSLSTVVNGDNVTTYMCTPRSICRQLELYDEIKRLPLDREVLALCCDNFNNCNVRDPSINTSIPVRRLPEFPITCYGGIQVNNIWVTNAGWQSCNGDCASINIITTFNGTVQNLNVYTCDPSAVCKGLNMTNTCATLEPGVGGCCCNTNGCIDPTKSPAKSPANRLQCYVGLYAVNAGINVGAEVYCNGKCASMTGRINGDDVTTFQCVSTSICRSLELDDACMRLPGDREIRACCCDNTNSCNVPLANRSGIIIPTGSPVVEAPISCWTGIYLNGSPLTEVGYQVCNGECASLTMNTTANGQPHSASFYMCDPTSVCRALGIVNTCATIEPGVGGCCCNTDSCIFPPSRYPGPPLQCYVGLYAPDAGVNVGSEVYCNGQCSSISAIVAGGNVTSYQCSPASICKSLGIYNACYSLPGDQAVTACCCDSSNSCNVGNNPNITASPTPPPSLEFPISCWNGIYVNGMPITNAGFQSCNGECASVTLQTILNGTQQTATVYTCDPTAMCQALNMSNGCATVENGLSGCCCNTDACLTPKKTPGNPLTCYVGINAPKTNINIGAEVVCNGMCASLNAMVNGDNVTAFECVPTNVCKSLSAYNSCNSLQGDREVTGCCCDSPNACNVAAYPNIVPPTPAPNTDFPISCWSGIYVNGNALSNPGFQSCKGQCASLTLVTAAFGQTHNATLYTCDPTSVCRSLNMSNQCVTIESGTGGTGVSGCCCNTDACLTPKRTPGNPLQCYVGLYAPSVGVNTGSEVFCDGMCSSLTGIVNGSSVTTFQCIPTSVCKSLGVDNACSGLPGDRDVSGCCCDYKNSCNVELSNITNINPPTAQPSTEFPISCWSGIYVDGNPITNAGYQSCQGECASVSLQTSLSGVPHSATIYTCDPSSVCQSLNMSNNCVTIEPGLSGCCCNDDACLTPKKSPANPLTCYAGIRAPKSGINVGAEVNCTGMCSTLNAIVNNDNVTTFQCVPLSVCKAYAADNGCSTLRGDQEVTGCCCDTSNGCNAAGYPDIVIPTPLPRPEFPISCWSGIYVNGKALSKPSFQSCNGECASLSLTTTLLNQTHNAVMYACDPTSVCKSLGVVNNCTTLEQGALTACCCNTDACVTPRKTPGKPLMCYVGLIAKNGTVNVGAEVACDGMCSSLNGIVNGDNVTSFQCVPQKVCKSLLNTNGCATLQGDREITGCCCDYRDSCNVYQLNRTDITIPTASPYTEYPISCWTGIYVNGAPFTDVGFQTCNGQCASLTLNTTLGNVAHTASVYMCDPTAVCKALGMTNQCTVIEQGLSGCCCNTDACIYPLRNRNPGNPLQCYVGLYAPNANITTGAEVACDGQCSSLSGIVNGDNVTTFQCVSLGVCKSLEIDNTCRSLPGDRAINACCCDSGNSCNLANFTIPSPTVSPVSEYPISCWSGVYVNGNPVTNAGFRTCFGECASITLQTNTTSILNNATIYTCDPTSVCTTLGITNQCTTFEPGLSGCCCNTDGCLTPQKTPGNPLICYVGMYAKGGLINTGAEVPCNGKCSSLRTTVNNDDVTTFQCIPTSACKYLAINNGCTKLYGDREVTACCCDNSNACNVANRTEITPPPPSPVSEFPISCWSGVYVNGTAITNAGFQTCYGECASVSITTQVNYATHTATIYTCDPTSVCNSLGMINNCMTIESGVRGCCCNTDGCLTPKKQPGNVLWCYVGLYANNSGVNVGAEVACDGQCSSLTGTVNNDIVTTFQCIPTSICKSLGVDNACQPLPTDRDVQGCCCDSGNSCNLYQLNRTDIDIPSPAPMSEFPISCWTGVYVNGNAITTAGYRSCYGECASVTIQTPVNNQLNNATIFMCDPTSVCQNLNMSNACATVEPGLSGCCCNTDACLTPTKSPGNDLICYVGIYYEKDSYSVGSEMKCNGNCASLQTTFAGKMIKSYHCAPISVCKALALDNACGPVYKDSDVTGCCCDSSSNCNVKEPISTNNTVPAFTGTPIACQSGIYVDGAALTTDNTFIACKGQCAKISYATNMTGVQHTLDLYACDPASVCSGLGLSNSCQSIDGTSVSGCCCNYDGCVTPSVTPTPPTGGSASLTLFTTFIAAVYTILRQ</sequence>
<name>A0ABR1DT99_NECAM</name>
<feature type="signal peptide" evidence="1">
    <location>
        <begin position="1"/>
        <end position="15"/>
    </location>
</feature>